<comment type="caution">
    <text evidence="1">The sequence shown here is derived from an EMBL/GenBank/DDBJ whole genome shotgun (WGS) entry which is preliminary data.</text>
</comment>
<dbReference type="AlphaFoldDB" id="A0A699U086"/>
<feature type="non-terminal residue" evidence="1">
    <location>
        <position position="1"/>
    </location>
</feature>
<reference evidence="1" key="1">
    <citation type="journal article" date="2019" name="Sci. Rep.">
        <title>Draft genome of Tanacetum cinerariifolium, the natural source of mosquito coil.</title>
        <authorList>
            <person name="Yamashiro T."/>
            <person name="Shiraishi A."/>
            <person name="Satake H."/>
            <person name="Nakayama K."/>
        </authorList>
    </citation>
    <scope>NUCLEOTIDE SEQUENCE</scope>
</reference>
<organism evidence="1">
    <name type="scientific">Tanacetum cinerariifolium</name>
    <name type="common">Dalmatian daisy</name>
    <name type="synonym">Chrysanthemum cinerariifolium</name>
    <dbReference type="NCBI Taxonomy" id="118510"/>
    <lineage>
        <taxon>Eukaryota</taxon>
        <taxon>Viridiplantae</taxon>
        <taxon>Streptophyta</taxon>
        <taxon>Embryophyta</taxon>
        <taxon>Tracheophyta</taxon>
        <taxon>Spermatophyta</taxon>
        <taxon>Magnoliopsida</taxon>
        <taxon>eudicotyledons</taxon>
        <taxon>Gunneridae</taxon>
        <taxon>Pentapetalae</taxon>
        <taxon>asterids</taxon>
        <taxon>campanulids</taxon>
        <taxon>Asterales</taxon>
        <taxon>Asteraceae</taxon>
        <taxon>Asteroideae</taxon>
        <taxon>Anthemideae</taxon>
        <taxon>Anthemidinae</taxon>
        <taxon>Tanacetum</taxon>
    </lineage>
</organism>
<evidence type="ECO:0008006" key="2">
    <source>
        <dbReference type="Google" id="ProtNLM"/>
    </source>
</evidence>
<feature type="non-terminal residue" evidence="1">
    <location>
        <position position="186"/>
    </location>
</feature>
<proteinExistence type="predicted"/>
<accession>A0A699U086</accession>
<dbReference type="EMBL" id="BKCJ011288383">
    <property type="protein sequence ID" value="GFD15717.1"/>
    <property type="molecule type" value="Genomic_DNA"/>
</dbReference>
<evidence type="ECO:0000313" key="1">
    <source>
        <dbReference type="EMBL" id="GFD15717.1"/>
    </source>
</evidence>
<protein>
    <recommendedName>
        <fullName evidence="2">Glycosyltransferase subfamily 4-like N-terminal domain-containing protein</fullName>
    </recommendedName>
</protein>
<dbReference type="SUPFAM" id="SSF53756">
    <property type="entry name" value="UDP-Glycosyltransferase/glycogen phosphorylase"/>
    <property type="match status" value="1"/>
</dbReference>
<name>A0A699U086_TANCI</name>
<gene>
    <name evidence="1" type="ORF">Tci_887686</name>
</gene>
<sequence length="186" mass="21084">QPRLAYVSPLPPARSGISDYSAELLPELAAHYLIDVIVAQESVTPVDAGINYQLRSVAWFEENAHLFDRVIYHFGNSTFHEHMFHLIEKIPGTVVLHDFFLSGIVANMEVHQGRPGFWTKALYHGHGYKAVQERINGADTADAVWKYSCNLRVLQQAEGIIVHSHYSIRLAQQWYGENSGLKWAEI</sequence>